<dbReference type="EMBL" id="FPCH01000002">
    <property type="protein sequence ID" value="SFV32211.1"/>
    <property type="molecule type" value="Genomic_DNA"/>
</dbReference>
<keyword evidence="2" id="KW-1185">Reference proteome</keyword>
<evidence type="ECO:0000313" key="1">
    <source>
        <dbReference type="EMBL" id="SFV32211.1"/>
    </source>
</evidence>
<protein>
    <submittedName>
        <fullName evidence="1">Uncharacterized protein</fullName>
    </submittedName>
</protein>
<proteinExistence type="predicted"/>
<dbReference type="Proteomes" id="UP000199423">
    <property type="component" value="Unassembled WGS sequence"/>
</dbReference>
<evidence type="ECO:0000313" key="2">
    <source>
        <dbReference type="Proteomes" id="UP000199423"/>
    </source>
</evidence>
<dbReference type="STRING" id="51670.SAMN04488557_1518"/>
<name>A0A1I7NC44_9HYPH</name>
<accession>A0A1I7NC44</accession>
<organism evidence="1 2">
    <name type="scientific">Hyphomicrobium facile</name>
    <dbReference type="NCBI Taxonomy" id="51670"/>
    <lineage>
        <taxon>Bacteria</taxon>
        <taxon>Pseudomonadati</taxon>
        <taxon>Pseudomonadota</taxon>
        <taxon>Alphaproteobacteria</taxon>
        <taxon>Hyphomicrobiales</taxon>
        <taxon>Hyphomicrobiaceae</taxon>
        <taxon>Hyphomicrobium</taxon>
    </lineage>
</organism>
<gene>
    <name evidence="1" type="ORF">SAMN04488557_1518</name>
</gene>
<dbReference type="RefSeq" id="WP_143111367.1">
    <property type="nucleotide sequence ID" value="NZ_FPCH01000002.1"/>
</dbReference>
<dbReference type="AlphaFoldDB" id="A0A1I7NC44"/>
<sequence>MHPAMALWIWSVSMSRVWQTSLMGEEFLPRPDEKPRVADPAFVRANNYLYSEVAKNPLPDSILDRLADLYWTERDADLAI</sequence>
<reference evidence="2" key="1">
    <citation type="submission" date="2016-10" db="EMBL/GenBank/DDBJ databases">
        <authorList>
            <person name="Varghese N."/>
            <person name="Submissions S."/>
        </authorList>
    </citation>
    <scope>NUCLEOTIDE SEQUENCE [LARGE SCALE GENOMIC DNA]</scope>
    <source>
        <strain evidence="2">DSM 1565</strain>
    </source>
</reference>
<dbReference type="OrthoDB" id="7933468at2"/>